<organism evidence="7 8">
    <name type="scientific">Dyella solisilvae</name>
    <dbReference type="NCBI Taxonomy" id="1920168"/>
    <lineage>
        <taxon>Bacteria</taxon>
        <taxon>Pseudomonadati</taxon>
        <taxon>Pseudomonadota</taxon>
        <taxon>Gammaproteobacteria</taxon>
        <taxon>Lysobacterales</taxon>
        <taxon>Rhodanobacteraceae</taxon>
        <taxon>Dyella</taxon>
    </lineage>
</organism>
<dbReference type="Pfam" id="PF03852">
    <property type="entry name" value="Vsr"/>
    <property type="match status" value="1"/>
</dbReference>
<accession>A0A370KBL5</accession>
<keyword evidence="8" id="KW-1185">Reference proteome</keyword>
<proteinExistence type="inferred from homology"/>
<sequence>MADTVDKATRSRIMARVRSKNTTQELRLRHALHARGLRYRLHDATLPGTPDLVLPGPKTVVFVNGCQWHWHGCTRSRMPATNRPYWEAKIARNQARDQANLNALVALGWRVLIVWECALKSSLLDSTADEGAEWIRTDNDGATVHVIPGASVETAGN</sequence>
<evidence type="ECO:0000256" key="3">
    <source>
        <dbReference type="ARBA" id="ARBA00022763"/>
    </source>
</evidence>
<dbReference type="SUPFAM" id="SSF52980">
    <property type="entry name" value="Restriction endonuclease-like"/>
    <property type="match status" value="1"/>
</dbReference>
<dbReference type="NCBIfam" id="TIGR00632">
    <property type="entry name" value="vsr"/>
    <property type="match status" value="1"/>
</dbReference>
<comment type="caution">
    <text evidence="7">The sequence shown here is derived from an EMBL/GenBank/DDBJ whole genome shotgun (WGS) entry which is preliminary data.</text>
</comment>
<protein>
    <submittedName>
        <fullName evidence="7">DNA mismatch endonuclease Vsr</fullName>
    </submittedName>
</protein>
<dbReference type="InterPro" id="IPR004603">
    <property type="entry name" value="DNA_mismatch_endonuc_vsr"/>
</dbReference>
<keyword evidence="1" id="KW-0540">Nuclease</keyword>
<gene>
    <name evidence="7" type="primary">vsr</name>
    <name evidence="7" type="ORF">DVT68_00950</name>
</gene>
<dbReference type="Proteomes" id="UP000254711">
    <property type="component" value="Unassembled WGS sequence"/>
</dbReference>
<keyword evidence="4" id="KW-0378">Hydrolase</keyword>
<evidence type="ECO:0000256" key="1">
    <source>
        <dbReference type="ARBA" id="ARBA00022722"/>
    </source>
</evidence>
<dbReference type="Gene3D" id="3.40.960.10">
    <property type="entry name" value="VSR Endonuclease"/>
    <property type="match status" value="1"/>
</dbReference>
<dbReference type="InterPro" id="IPR011335">
    <property type="entry name" value="Restrct_endonuc-II-like"/>
</dbReference>
<evidence type="ECO:0000256" key="5">
    <source>
        <dbReference type="ARBA" id="ARBA00023204"/>
    </source>
</evidence>
<name>A0A370KBL5_9GAMM</name>
<keyword evidence="3" id="KW-0227">DNA damage</keyword>
<reference evidence="7 8" key="1">
    <citation type="submission" date="2018-07" db="EMBL/GenBank/DDBJ databases">
        <title>Dyella solisilvae sp. nov., isolated from the pine and broad-leaved mixed forest soil.</title>
        <authorList>
            <person name="Gao Z."/>
            <person name="Qiu L."/>
        </authorList>
    </citation>
    <scope>NUCLEOTIDE SEQUENCE [LARGE SCALE GENOMIC DNA]</scope>
    <source>
        <strain evidence="7 8">DHG54</strain>
    </source>
</reference>
<dbReference type="GO" id="GO:0004519">
    <property type="term" value="F:endonuclease activity"/>
    <property type="evidence" value="ECO:0007669"/>
    <property type="project" value="UniProtKB-KW"/>
</dbReference>
<dbReference type="GO" id="GO:0016787">
    <property type="term" value="F:hydrolase activity"/>
    <property type="evidence" value="ECO:0007669"/>
    <property type="project" value="UniProtKB-KW"/>
</dbReference>
<evidence type="ECO:0000256" key="4">
    <source>
        <dbReference type="ARBA" id="ARBA00022801"/>
    </source>
</evidence>
<evidence type="ECO:0000313" key="7">
    <source>
        <dbReference type="EMBL" id="RDI99460.1"/>
    </source>
</evidence>
<dbReference type="AlphaFoldDB" id="A0A370KBL5"/>
<evidence type="ECO:0000256" key="6">
    <source>
        <dbReference type="ARBA" id="ARBA00029466"/>
    </source>
</evidence>
<dbReference type="RefSeq" id="WP_114823202.1">
    <property type="nucleotide sequence ID" value="NZ_QQSY01000001.1"/>
</dbReference>
<dbReference type="CDD" id="cd00221">
    <property type="entry name" value="Vsr"/>
    <property type="match status" value="1"/>
</dbReference>
<comment type="similarity">
    <text evidence="6">Belongs to the Vsr family.</text>
</comment>
<evidence type="ECO:0000313" key="8">
    <source>
        <dbReference type="Proteomes" id="UP000254711"/>
    </source>
</evidence>
<dbReference type="EMBL" id="QQSY01000001">
    <property type="protein sequence ID" value="RDI99460.1"/>
    <property type="molecule type" value="Genomic_DNA"/>
</dbReference>
<dbReference type="OrthoDB" id="9801520at2"/>
<keyword evidence="2 7" id="KW-0255">Endonuclease</keyword>
<keyword evidence="5" id="KW-0234">DNA repair</keyword>
<evidence type="ECO:0000256" key="2">
    <source>
        <dbReference type="ARBA" id="ARBA00022759"/>
    </source>
</evidence>
<dbReference type="GO" id="GO:0006298">
    <property type="term" value="P:mismatch repair"/>
    <property type="evidence" value="ECO:0007669"/>
    <property type="project" value="InterPro"/>
</dbReference>